<protein>
    <submittedName>
        <fullName evidence="1">Uncharacterized protein</fullName>
    </submittedName>
</protein>
<name>A0ABU9A3C6_9PSED</name>
<reference evidence="1 2" key="1">
    <citation type="submission" date="2024-03" db="EMBL/GenBank/DDBJ databases">
        <title>Screening, Identification and Application of a Plant Lactobacillus Strain.</title>
        <authorList>
            <person name="Li Y.L."/>
        </authorList>
    </citation>
    <scope>NUCLEOTIDE SEQUENCE [LARGE SCALE GENOMIC DNA]</scope>
    <source>
        <strain evidence="1 2">JDB</strain>
    </source>
</reference>
<comment type="caution">
    <text evidence="1">The sequence shown here is derived from an EMBL/GenBank/DDBJ whole genome shotgun (WGS) entry which is preliminary data.</text>
</comment>
<dbReference type="RefSeq" id="WP_340612816.1">
    <property type="nucleotide sequence ID" value="NZ_JBBNAW010000020.1"/>
</dbReference>
<dbReference type="Proteomes" id="UP001386972">
    <property type="component" value="Unassembled WGS sequence"/>
</dbReference>
<gene>
    <name evidence="1" type="ORF">WLF18_18485</name>
</gene>
<evidence type="ECO:0000313" key="1">
    <source>
        <dbReference type="EMBL" id="MEK2611097.1"/>
    </source>
</evidence>
<sequence>MTNPVQWRVLPNKANQAMEQAGADAAREYLERTGSNSLFAIYEAMALAAPTPPHVEDDEVCASLPKPVDDSELPVVGEAVYDAWDMAQQWNGCREAFLPLVMRLKAERDALNALLAIAYGDIEHASKTLGQCASCGECPEDDDIITHDPSCTWCAIEMALGARVETSAPVEHDEQAEFEAYALDKGWLPHQLKQRSDGNYEDWGVNPEWQAWKARAALEQTLKARRIL</sequence>
<dbReference type="EMBL" id="JBBNAW010000020">
    <property type="protein sequence ID" value="MEK2611097.1"/>
    <property type="molecule type" value="Genomic_DNA"/>
</dbReference>
<accession>A0ABU9A3C6</accession>
<keyword evidence="2" id="KW-1185">Reference proteome</keyword>
<organism evidence="1 2">
    <name type="scientific">Pseudomonas shirazensis</name>
    <dbReference type="NCBI Taxonomy" id="2745494"/>
    <lineage>
        <taxon>Bacteria</taxon>
        <taxon>Pseudomonadati</taxon>
        <taxon>Pseudomonadota</taxon>
        <taxon>Gammaproteobacteria</taxon>
        <taxon>Pseudomonadales</taxon>
        <taxon>Pseudomonadaceae</taxon>
        <taxon>Pseudomonas</taxon>
    </lineage>
</organism>
<proteinExistence type="predicted"/>
<evidence type="ECO:0000313" key="2">
    <source>
        <dbReference type="Proteomes" id="UP001386972"/>
    </source>
</evidence>